<feature type="region of interest" description="Disordered" evidence="11">
    <location>
        <begin position="45"/>
        <end position="93"/>
    </location>
</feature>
<reference evidence="12 13" key="1">
    <citation type="journal article" date="2017" name="Nature">
        <title>Atmospheric trace gases support primary production in Antarctic desert surface soil.</title>
        <authorList>
            <person name="Ji M."/>
            <person name="Greening C."/>
            <person name="Vanwonterghem I."/>
            <person name="Carere C.R."/>
            <person name="Bay S.K."/>
            <person name="Steen J.A."/>
            <person name="Montgomery K."/>
            <person name="Lines T."/>
            <person name="Beardall J."/>
            <person name="van Dorst J."/>
            <person name="Snape I."/>
            <person name="Stott M.B."/>
            <person name="Hugenholtz P."/>
            <person name="Ferrari B.C."/>
        </authorList>
    </citation>
    <scope>NUCLEOTIDE SEQUENCE [LARGE SCALE GENOMIC DNA]</scope>
    <source>
        <strain evidence="12">RRmetagenome_bin12</strain>
    </source>
</reference>
<dbReference type="PANTHER" id="PTHR11766:SF1">
    <property type="entry name" value="TYROSINE--TRNA LIGASE"/>
    <property type="match status" value="1"/>
</dbReference>
<accession>A0A2W5Z7W8</accession>
<evidence type="ECO:0000256" key="3">
    <source>
        <dbReference type="ARBA" id="ARBA00022741"/>
    </source>
</evidence>
<comment type="similarity">
    <text evidence="10">Belongs to the class-I aminoacyl-tRNA synthetase family.</text>
</comment>
<dbReference type="InterPro" id="IPR002307">
    <property type="entry name" value="Tyr-tRNA-ligase"/>
</dbReference>
<keyword evidence="6 10" id="KW-0030">Aminoacyl-tRNA synthetase</keyword>
<dbReference type="GO" id="GO:0006437">
    <property type="term" value="P:tyrosyl-tRNA aminoacylation"/>
    <property type="evidence" value="ECO:0007669"/>
    <property type="project" value="UniProtKB-UniRule"/>
</dbReference>
<evidence type="ECO:0000256" key="7">
    <source>
        <dbReference type="ARBA" id="ARBA00048248"/>
    </source>
</evidence>
<dbReference type="PROSITE" id="PS50889">
    <property type="entry name" value="S4"/>
    <property type="match status" value="1"/>
</dbReference>
<gene>
    <name evidence="12" type="ORF">DLM65_11670</name>
</gene>
<evidence type="ECO:0000256" key="2">
    <source>
        <dbReference type="ARBA" id="ARBA00022598"/>
    </source>
</evidence>
<dbReference type="GO" id="GO:0003723">
    <property type="term" value="F:RNA binding"/>
    <property type="evidence" value="ECO:0007669"/>
    <property type="project" value="UniProtKB-KW"/>
</dbReference>
<keyword evidence="2 10" id="KW-0436">Ligase</keyword>
<keyword evidence="9" id="KW-0694">RNA-binding</keyword>
<comment type="catalytic activity">
    <reaction evidence="7">
        <text>tRNA(Tyr) + L-tyrosine + ATP = L-tyrosyl-tRNA(Tyr) + AMP + diphosphate + H(+)</text>
        <dbReference type="Rhea" id="RHEA:10220"/>
        <dbReference type="Rhea" id="RHEA-COMP:9706"/>
        <dbReference type="Rhea" id="RHEA-COMP:9707"/>
        <dbReference type="ChEBI" id="CHEBI:15378"/>
        <dbReference type="ChEBI" id="CHEBI:30616"/>
        <dbReference type="ChEBI" id="CHEBI:33019"/>
        <dbReference type="ChEBI" id="CHEBI:58315"/>
        <dbReference type="ChEBI" id="CHEBI:78442"/>
        <dbReference type="ChEBI" id="CHEBI:78536"/>
        <dbReference type="ChEBI" id="CHEBI:456215"/>
        <dbReference type="EC" id="6.1.1.1"/>
    </reaction>
</comment>
<evidence type="ECO:0000256" key="11">
    <source>
        <dbReference type="SAM" id="MobiDB-lite"/>
    </source>
</evidence>
<dbReference type="NCBIfam" id="TIGR00234">
    <property type="entry name" value="tyrS"/>
    <property type="match status" value="1"/>
</dbReference>
<dbReference type="CDD" id="cd00805">
    <property type="entry name" value="TyrRS_core"/>
    <property type="match status" value="1"/>
</dbReference>
<dbReference type="Proteomes" id="UP000248724">
    <property type="component" value="Unassembled WGS sequence"/>
</dbReference>
<dbReference type="InterPro" id="IPR014729">
    <property type="entry name" value="Rossmann-like_a/b/a_fold"/>
</dbReference>
<evidence type="ECO:0000313" key="12">
    <source>
        <dbReference type="EMBL" id="PZR78955.1"/>
    </source>
</evidence>
<organism evidence="12 13">
    <name type="scientific">Candidatus Aeolococcus gillhamiae</name>
    <dbReference type="NCBI Taxonomy" id="3127015"/>
    <lineage>
        <taxon>Bacteria</taxon>
        <taxon>Bacillati</taxon>
        <taxon>Candidatus Dormiibacterota</taxon>
        <taxon>Candidatus Dormibacteria</taxon>
        <taxon>Candidatus Aeolococcales</taxon>
        <taxon>Candidatus Aeolococcaceae</taxon>
        <taxon>Candidatus Aeolococcus</taxon>
    </lineage>
</organism>
<dbReference type="Pfam" id="PF00579">
    <property type="entry name" value="tRNA-synt_1b"/>
    <property type="match status" value="1"/>
</dbReference>
<dbReference type="InterPro" id="IPR024088">
    <property type="entry name" value="Tyr-tRNA-ligase_bac-type"/>
</dbReference>
<dbReference type="GO" id="GO:0004831">
    <property type="term" value="F:tyrosine-tRNA ligase activity"/>
    <property type="evidence" value="ECO:0007669"/>
    <property type="project" value="UniProtKB-UniRule"/>
</dbReference>
<protein>
    <recommendedName>
        <fullName evidence="1 8">Tyrosine--tRNA ligase</fullName>
        <ecNumber evidence="1 8">6.1.1.1</ecNumber>
    </recommendedName>
</protein>
<dbReference type="EMBL" id="QHBU01000231">
    <property type="protein sequence ID" value="PZR78955.1"/>
    <property type="molecule type" value="Genomic_DNA"/>
</dbReference>
<dbReference type="Gene3D" id="3.40.50.620">
    <property type="entry name" value="HUPs"/>
    <property type="match status" value="1"/>
</dbReference>
<dbReference type="PANTHER" id="PTHR11766">
    <property type="entry name" value="TYROSYL-TRNA SYNTHETASE"/>
    <property type="match status" value="1"/>
</dbReference>
<dbReference type="GO" id="GO:0005524">
    <property type="term" value="F:ATP binding"/>
    <property type="evidence" value="ECO:0007669"/>
    <property type="project" value="UniProtKB-KW"/>
</dbReference>
<dbReference type="EC" id="6.1.1.1" evidence="1 8"/>
<dbReference type="AlphaFoldDB" id="A0A2W5Z7W8"/>
<dbReference type="Gene3D" id="1.10.240.10">
    <property type="entry name" value="Tyrosyl-Transfer RNA Synthetase"/>
    <property type="match status" value="1"/>
</dbReference>
<proteinExistence type="inferred from homology"/>
<evidence type="ECO:0000256" key="5">
    <source>
        <dbReference type="ARBA" id="ARBA00022917"/>
    </source>
</evidence>
<keyword evidence="3 10" id="KW-0547">Nucleotide-binding</keyword>
<evidence type="ECO:0000313" key="13">
    <source>
        <dbReference type="Proteomes" id="UP000248724"/>
    </source>
</evidence>
<evidence type="ECO:0000256" key="6">
    <source>
        <dbReference type="ARBA" id="ARBA00023146"/>
    </source>
</evidence>
<dbReference type="GO" id="GO:0005829">
    <property type="term" value="C:cytosol"/>
    <property type="evidence" value="ECO:0007669"/>
    <property type="project" value="TreeGrafter"/>
</dbReference>
<dbReference type="PRINTS" id="PR01040">
    <property type="entry name" value="TRNASYNTHTYR"/>
</dbReference>
<evidence type="ECO:0000256" key="4">
    <source>
        <dbReference type="ARBA" id="ARBA00022840"/>
    </source>
</evidence>
<evidence type="ECO:0000256" key="10">
    <source>
        <dbReference type="RuleBase" id="RU363036"/>
    </source>
</evidence>
<keyword evidence="5 10" id="KW-0648">Protein biosynthesis</keyword>
<dbReference type="SUPFAM" id="SSF55174">
    <property type="entry name" value="Alpha-L RNA-binding motif"/>
    <property type="match status" value="1"/>
</dbReference>
<evidence type="ECO:0000256" key="8">
    <source>
        <dbReference type="NCBIfam" id="TIGR00234"/>
    </source>
</evidence>
<evidence type="ECO:0000256" key="9">
    <source>
        <dbReference type="PROSITE-ProRule" id="PRU00182"/>
    </source>
</evidence>
<dbReference type="InterPro" id="IPR036986">
    <property type="entry name" value="S4_RNA-bd_sf"/>
</dbReference>
<dbReference type="SUPFAM" id="SSF52374">
    <property type="entry name" value="Nucleotidylyl transferase"/>
    <property type="match status" value="1"/>
</dbReference>
<name>A0A2W5Z7W8_9BACT</name>
<dbReference type="InterPro" id="IPR002305">
    <property type="entry name" value="aa-tRNA-synth_Ic"/>
</dbReference>
<comment type="caution">
    <text evidence="12">The sequence shown here is derived from an EMBL/GenBank/DDBJ whole genome shotgun (WGS) entry which is preliminary data.</text>
</comment>
<evidence type="ECO:0000256" key="1">
    <source>
        <dbReference type="ARBA" id="ARBA00013160"/>
    </source>
</evidence>
<sequence>MVRLAWPAAWGWGRLTAGSISAIPLRWSGWSRCLGVRRRGCGPVRGSAWPRPPNDPGGSGCPTSRPFPHSGRAGANGWRRTGRLTPVSEPSTLPDDLRDAYEVLASGAAQILPADGLAERLLAARREQRALRVKLGIDPSGSELTLGHAVVLRKLRQFQDFGHTAVLVVGGFTGQVGDPSGRTATRVAQSADEVISNARGYFDQLMQILDPARAEVVNNAEWLATMQLGELLGYTRQLTVAQLLERDDFARRFAAQQPITLSEFFYPLLQGIDSVEIRADIEIGGTDQTFNNLVGRELQRSRGQSAQAVLTVPLLVGTDGVEKMGKSLGNYVAIGEPAAEQFGKLMSIPDAAVEQYARLCTSLHPREVDGLGADAAAGGVAANRAKRRMAREVVSLYHGSAAAAAEERFDALFSRNEVPEDAPVHAVPDGDPVHLPALLVSAGLAASSSAARRDIDAGAVRIDGVAVLARRYDVPLAELIGRVLATGKRRAVRLTGSD</sequence>
<keyword evidence="4 10" id="KW-0067">ATP-binding</keyword>
<dbReference type="Gene3D" id="3.10.290.10">
    <property type="entry name" value="RNA-binding S4 domain"/>
    <property type="match status" value="1"/>
</dbReference>